<dbReference type="InterPro" id="IPR045186">
    <property type="entry name" value="Indole-3-glycerol_P_synth"/>
</dbReference>
<dbReference type="InterPro" id="IPR011060">
    <property type="entry name" value="RibuloseP-bd_barrel"/>
</dbReference>
<dbReference type="PANTHER" id="PTHR22854:SF2">
    <property type="entry name" value="INDOLE-3-GLYCEROL-PHOSPHATE SYNTHASE"/>
    <property type="match status" value="1"/>
</dbReference>
<dbReference type="PANTHER" id="PTHR22854">
    <property type="entry name" value="TRYPTOPHAN BIOSYNTHESIS PROTEIN"/>
    <property type="match status" value="1"/>
</dbReference>
<dbReference type="InterPro" id="IPR013785">
    <property type="entry name" value="Aldolase_TIM"/>
</dbReference>
<dbReference type="GO" id="GO:0004425">
    <property type="term" value="F:indole-3-glycerol-phosphate synthase activity"/>
    <property type="evidence" value="ECO:0007669"/>
    <property type="project" value="UniProtKB-EC"/>
</dbReference>
<keyword evidence="4" id="KW-0028">Amino-acid biosynthesis</keyword>
<name>A0A517DUK9_9FIRM</name>
<keyword evidence="7" id="KW-0057">Aromatic amino acid biosynthesis</keyword>
<evidence type="ECO:0000313" key="10">
    <source>
        <dbReference type="EMBL" id="QDR81027.1"/>
    </source>
</evidence>
<evidence type="ECO:0000256" key="7">
    <source>
        <dbReference type="ARBA" id="ARBA00023141"/>
    </source>
</evidence>
<keyword evidence="5" id="KW-0210">Decarboxylase</keyword>
<evidence type="ECO:0000256" key="8">
    <source>
        <dbReference type="ARBA" id="ARBA00023239"/>
    </source>
</evidence>
<dbReference type="EMBL" id="CP036259">
    <property type="protein sequence ID" value="QDR81027.1"/>
    <property type="molecule type" value="Genomic_DNA"/>
</dbReference>
<dbReference type="GO" id="GO:0000162">
    <property type="term" value="P:L-tryptophan biosynthetic process"/>
    <property type="evidence" value="ECO:0007669"/>
    <property type="project" value="UniProtKB-UniPathway"/>
</dbReference>
<reference evidence="10 11" key="1">
    <citation type="submission" date="2019-02" db="EMBL/GenBank/DDBJ databases">
        <title>Closed genome of Sporomusa termitida DSM 4440.</title>
        <authorList>
            <person name="Poehlein A."/>
            <person name="Daniel R."/>
        </authorList>
    </citation>
    <scope>NUCLEOTIDE SEQUENCE [LARGE SCALE GENOMIC DNA]</scope>
    <source>
        <strain evidence="10 11">DSM 4440</strain>
    </source>
</reference>
<keyword evidence="8 10" id="KW-0456">Lyase</keyword>
<dbReference type="KEGG" id="sted:SPTER_23820"/>
<protein>
    <recommendedName>
        <fullName evidence="3">indole-3-glycerol-phosphate synthase</fullName>
        <ecNumber evidence="3">4.1.1.48</ecNumber>
    </recommendedName>
</protein>
<proteinExistence type="predicted"/>
<keyword evidence="6" id="KW-0822">Tryptophan biosynthesis</keyword>
<evidence type="ECO:0000256" key="6">
    <source>
        <dbReference type="ARBA" id="ARBA00022822"/>
    </source>
</evidence>
<comment type="pathway">
    <text evidence="2">Amino-acid biosynthesis; L-tryptophan biosynthesis; L-tryptophan from chorismate: step 4/5.</text>
</comment>
<evidence type="ECO:0000259" key="9">
    <source>
        <dbReference type="Pfam" id="PF00218"/>
    </source>
</evidence>
<dbReference type="InterPro" id="IPR013798">
    <property type="entry name" value="Indole-3-glycerol_P_synth_dom"/>
</dbReference>
<dbReference type="SUPFAM" id="SSF51366">
    <property type="entry name" value="Ribulose-phoshate binding barrel"/>
    <property type="match status" value="1"/>
</dbReference>
<evidence type="ECO:0000256" key="5">
    <source>
        <dbReference type="ARBA" id="ARBA00022793"/>
    </source>
</evidence>
<evidence type="ECO:0000256" key="1">
    <source>
        <dbReference type="ARBA" id="ARBA00001633"/>
    </source>
</evidence>
<sequence length="249" mass="26400">MKKVTPLETISGRLTTGSFAFSSALASRDWALIAECKLASPAKGTLCKDYTVPELAAIFATNGAAALSVHTNAAFRGCLDDIRQVKAVVSLPVLCKEFVIDEYQLYAARAAGADAVLLIAAILSDSELRTLSQLAASLGLDCLVEVHTLAELSRVKQAGARLVGINNRDLQTFTTNIEQTFRLLPDCEPGWLIISESGIKNGEDALKLKNAGVKGILVGEGLVTAPDRPAKTCELAVPSLQYEGRGQNA</sequence>
<gene>
    <name evidence="10" type="primary">trpC</name>
    <name evidence="10" type="ORF">SPTER_23820</name>
</gene>
<dbReference type="Pfam" id="PF00218">
    <property type="entry name" value="IGPS"/>
    <property type="match status" value="1"/>
</dbReference>
<dbReference type="CDD" id="cd00331">
    <property type="entry name" value="IGPS"/>
    <property type="match status" value="1"/>
</dbReference>
<accession>A0A517DUK9</accession>
<organism evidence="10 11">
    <name type="scientific">Sporomusa termitida</name>
    <dbReference type="NCBI Taxonomy" id="2377"/>
    <lineage>
        <taxon>Bacteria</taxon>
        <taxon>Bacillati</taxon>
        <taxon>Bacillota</taxon>
        <taxon>Negativicutes</taxon>
        <taxon>Selenomonadales</taxon>
        <taxon>Sporomusaceae</taxon>
        <taxon>Sporomusa</taxon>
    </lineage>
</organism>
<feature type="domain" description="Indole-3-glycerol phosphate synthase" evidence="9">
    <location>
        <begin position="20"/>
        <end position="233"/>
    </location>
</feature>
<evidence type="ECO:0000313" key="11">
    <source>
        <dbReference type="Proteomes" id="UP000320776"/>
    </source>
</evidence>
<evidence type="ECO:0000256" key="3">
    <source>
        <dbReference type="ARBA" id="ARBA00012362"/>
    </source>
</evidence>
<dbReference type="GO" id="GO:0004640">
    <property type="term" value="F:phosphoribosylanthranilate isomerase activity"/>
    <property type="evidence" value="ECO:0007669"/>
    <property type="project" value="TreeGrafter"/>
</dbReference>
<evidence type="ECO:0000256" key="2">
    <source>
        <dbReference type="ARBA" id="ARBA00004696"/>
    </source>
</evidence>
<keyword evidence="11" id="KW-1185">Reference proteome</keyword>
<comment type="catalytic activity">
    <reaction evidence="1">
        <text>1-(2-carboxyphenylamino)-1-deoxy-D-ribulose 5-phosphate + H(+) = (1S,2R)-1-C-(indol-3-yl)glycerol 3-phosphate + CO2 + H2O</text>
        <dbReference type="Rhea" id="RHEA:23476"/>
        <dbReference type="ChEBI" id="CHEBI:15377"/>
        <dbReference type="ChEBI" id="CHEBI:15378"/>
        <dbReference type="ChEBI" id="CHEBI:16526"/>
        <dbReference type="ChEBI" id="CHEBI:58613"/>
        <dbReference type="ChEBI" id="CHEBI:58866"/>
        <dbReference type="EC" id="4.1.1.48"/>
    </reaction>
</comment>
<dbReference type="EC" id="4.1.1.48" evidence="3"/>
<evidence type="ECO:0000256" key="4">
    <source>
        <dbReference type="ARBA" id="ARBA00022605"/>
    </source>
</evidence>
<dbReference type="AlphaFoldDB" id="A0A517DUK9"/>
<dbReference type="UniPathway" id="UPA00035">
    <property type="reaction ID" value="UER00043"/>
</dbReference>
<dbReference type="Proteomes" id="UP000320776">
    <property type="component" value="Chromosome"/>
</dbReference>
<dbReference type="Gene3D" id="3.20.20.70">
    <property type="entry name" value="Aldolase class I"/>
    <property type="match status" value="1"/>
</dbReference>